<keyword evidence="2" id="KW-0663">Pyridoxal phosphate</keyword>
<dbReference type="PANTHER" id="PTHR43713">
    <property type="entry name" value="GLUTAMATE-1-SEMIALDEHYDE 2,1-AMINOMUTASE"/>
    <property type="match status" value="1"/>
</dbReference>
<proteinExistence type="predicted"/>
<dbReference type="Pfam" id="PF00202">
    <property type="entry name" value="Aminotran_3"/>
    <property type="match status" value="1"/>
</dbReference>
<dbReference type="RefSeq" id="WP_108780920.1">
    <property type="nucleotide sequence ID" value="NZ_OMKW01000001.1"/>
</dbReference>
<dbReference type="InterPro" id="IPR029044">
    <property type="entry name" value="Nucleotide-diphossugar_trans"/>
</dbReference>
<protein>
    <submittedName>
        <fullName evidence="3">3-aminobutyryl-CoA aminotransferase</fullName>
        <ecNumber evidence="3">2.6.1.-</ecNumber>
    </submittedName>
</protein>
<name>A0A2R8A7I1_9RHOB</name>
<organism evidence="3 4">
    <name type="scientific">Pontivivens insulae</name>
    <dbReference type="NCBI Taxonomy" id="1639689"/>
    <lineage>
        <taxon>Bacteria</taxon>
        <taxon>Pseudomonadati</taxon>
        <taxon>Pseudomonadota</taxon>
        <taxon>Alphaproteobacteria</taxon>
        <taxon>Rhodobacterales</taxon>
        <taxon>Paracoccaceae</taxon>
        <taxon>Pontivivens</taxon>
    </lineage>
</organism>
<dbReference type="GO" id="GO:0008483">
    <property type="term" value="F:transaminase activity"/>
    <property type="evidence" value="ECO:0007669"/>
    <property type="project" value="UniProtKB-KW"/>
</dbReference>
<dbReference type="SUPFAM" id="SSF53383">
    <property type="entry name" value="PLP-dependent transferases"/>
    <property type="match status" value="1"/>
</dbReference>
<dbReference type="OrthoDB" id="9801052at2"/>
<dbReference type="InterPro" id="IPR015424">
    <property type="entry name" value="PyrdxlP-dep_Trfase"/>
</dbReference>
<dbReference type="EC" id="2.6.1.-" evidence="3"/>
<comment type="cofactor">
    <cofactor evidence="1">
        <name>pyridoxal 5'-phosphate</name>
        <dbReference type="ChEBI" id="CHEBI:597326"/>
    </cofactor>
</comment>
<dbReference type="InterPro" id="IPR003329">
    <property type="entry name" value="Cytidylyl_trans"/>
</dbReference>
<evidence type="ECO:0000256" key="1">
    <source>
        <dbReference type="ARBA" id="ARBA00001933"/>
    </source>
</evidence>
<evidence type="ECO:0000256" key="2">
    <source>
        <dbReference type="ARBA" id="ARBA00022898"/>
    </source>
</evidence>
<dbReference type="SUPFAM" id="SSF53448">
    <property type="entry name" value="Nucleotide-diphospho-sugar transferases"/>
    <property type="match status" value="1"/>
</dbReference>
<dbReference type="InterPro" id="IPR015421">
    <property type="entry name" value="PyrdxlP-dep_Trfase_major"/>
</dbReference>
<dbReference type="EMBL" id="OMKW01000001">
    <property type="protein sequence ID" value="SPF28191.1"/>
    <property type="molecule type" value="Genomic_DNA"/>
</dbReference>
<dbReference type="InterPro" id="IPR005814">
    <property type="entry name" value="Aminotrans_3"/>
</dbReference>
<dbReference type="Pfam" id="PF02348">
    <property type="entry name" value="CTP_transf_3"/>
    <property type="match status" value="1"/>
</dbReference>
<keyword evidence="3" id="KW-0808">Transferase</keyword>
<keyword evidence="4" id="KW-1185">Reference proteome</keyword>
<sequence length="673" mass="74552">MKTVAIIQARMGSTRLPGKVMKLLGNTPAIGVLYERLKTCKNIDGIVLATSALPREEPLVAYSQKQGISIYRGDEIDVLGRYHNAARLAEADVILRITGDCPLVDPALTDEMIEAFMSANVDYYSNTQPPVFPDGLDVEIFSMAALGRAFVETDLSHHREHVTPYLREDPGFRRATHPCNTDNSDLRITLDEAADLRALDQIVKAFHPRLDMGWREIVSYLRKNSLENQVIERNEGSNMGSGQKLWQRARQIIPGGNMLLSKRGEMTLPELWPSYFSKTDGATVWDMDGVEYLDMGVMGVGTNTLGYSHPEVDAVVMDVVRSGNMSTLNAPEEVYLAERLIDMHPFAEMARFARSGGEANAIAVRIGRAAAGRDGVAICGYHGWHDWYLSTNLTRSDSLGDHLLSGLSTDGVPKGLTGLTHPFLYNQIEQLEEIVRTQEIGVIKMEVARNFEPQNDFLQKVRSLATRHGIVLIFDECTSGFRQSFGGLHKVYGVEPDIAVFGKTLGNGYAVSAVIGRSEVMQAAQNTFISSTFWTERIGSAAGLRTLDVMEREKSWEYITARGGEISRLWADLAERNGLKIETSGLPALSSFDFINDQARACKTYLAQAMLEDGILGSSSFFASMAHTDAHVERYGQSIDRIFQTISQDLAEGRPVENRLRGPLCHTGFKRLN</sequence>
<dbReference type="GO" id="GO:0030170">
    <property type="term" value="F:pyridoxal phosphate binding"/>
    <property type="evidence" value="ECO:0007669"/>
    <property type="project" value="InterPro"/>
</dbReference>
<evidence type="ECO:0000313" key="4">
    <source>
        <dbReference type="Proteomes" id="UP000244932"/>
    </source>
</evidence>
<reference evidence="3 4" key="1">
    <citation type="submission" date="2018-03" db="EMBL/GenBank/DDBJ databases">
        <authorList>
            <person name="Keele B.F."/>
        </authorList>
    </citation>
    <scope>NUCLEOTIDE SEQUENCE [LARGE SCALE GENOMIC DNA]</scope>
    <source>
        <strain evidence="3 4">CeCT 8812</strain>
    </source>
</reference>
<dbReference type="Gene3D" id="3.90.550.10">
    <property type="entry name" value="Spore Coat Polysaccharide Biosynthesis Protein SpsA, Chain A"/>
    <property type="match status" value="1"/>
</dbReference>
<gene>
    <name evidence="3" type="primary">kat</name>
    <name evidence="3" type="ORF">POI8812_00489</name>
</gene>
<accession>A0A2R8A7I1</accession>
<dbReference type="Gene3D" id="3.90.1150.10">
    <property type="entry name" value="Aspartate Aminotransferase, domain 1"/>
    <property type="match status" value="1"/>
</dbReference>
<dbReference type="CDD" id="cd02518">
    <property type="entry name" value="GT2_SpsF"/>
    <property type="match status" value="1"/>
</dbReference>
<keyword evidence="3" id="KW-0032">Aminotransferase</keyword>
<dbReference type="Gene3D" id="3.40.640.10">
    <property type="entry name" value="Type I PLP-dependent aspartate aminotransferase-like (Major domain)"/>
    <property type="match status" value="1"/>
</dbReference>
<dbReference type="InterPro" id="IPR015422">
    <property type="entry name" value="PyrdxlP-dep_Trfase_small"/>
</dbReference>
<evidence type="ECO:0000313" key="3">
    <source>
        <dbReference type="EMBL" id="SPF28191.1"/>
    </source>
</evidence>
<dbReference type="Proteomes" id="UP000244932">
    <property type="component" value="Unassembled WGS sequence"/>
</dbReference>
<dbReference type="AlphaFoldDB" id="A0A2R8A7I1"/>
<dbReference type="PANTHER" id="PTHR43713:SF3">
    <property type="entry name" value="GLUTAMATE-1-SEMIALDEHYDE 2,1-AMINOMUTASE 1, CHLOROPLASTIC-RELATED"/>
    <property type="match status" value="1"/>
</dbReference>